<feature type="transmembrane region" description="Helical" evidence="1">
    <location>
        <begin position="120"/>
        <end position="138"/>
    </location>
</feature>
<evidence type="ECO:0000256" key="1">
    <source>
        <dbReference type="SAM" id="Phobius"/>
    </source>
</evidence>
<keyword evidence="1" id="KW-0472">Membrane</keyword>
<feature type="transmembrane region" description="Helical" evidence="1">
    <location>
        <begin position="290"/>
        <end position="307"/>
    </location>
</feature>
<feature type="transmembrane region" description="Helical" evidence="1">
    <location>
        <begin position="145"/>
        <end position="165"/>
    </location>
</feature>
<feature type="transmembrane region" description="Helical" evidence="1">
    <location>
        <begin position="337"/>
        <end position="353"/>
    </location>
</feature>
<protein>
    <submittedName>
        <fullName evidence="2">Uncharacterized protein</fullName>
    </submittedName>
</protein>
<evidence type="ECO:0000313" key="3">
    <source>
        <dbReference type="Proteomes" id="UP000178176"/>
    </source>
</evidence>
<gene>
    <name evidence="2" type="ORF">A2876_03290</name>
</gene>
<keyword evidence="1" id="KW-0812">Transmembrane</keyword>
<feature type="transmembrane region" description="Helical" evidence="1">
    <location>
        <begin position="6"/>
        <end position="26"/>
    </location>
</feature>
<dbReference type="AlphaFoldDB" id="A0A1F4YDC8"/>
<feature type="transmembrane region" description="Helical" evidence="1">
    <location>
        <begin position="171"/>
        <end position="204"/>
    </location>
</feature>
<feature type="transmembrane region" description="Helical" evidence="1">
    <location>
        <begin position="314"/>
        <end position="331"/>
    </location>
</feature>
<evidence type="ECO:0000313" key="2">
    <source>
        <dbReference type="EMBL" id="OGC91941.1"/>
    </source>
</evidence>
<accession>A0A1F4YDC8</accession>
<dbReference type="EMBL" id="MEXH01000026">
    <property type="protein sequence ID" value="OGC91941.1"/>
    <property type="molecule type" value="Genomic_DNA"/>
</dbReference>
<feature type="transmembrane region" description="Helical" evidence="1">
    <location>
        <begin position="216"/>
        <end position="235"/>
    </location>
</feature>
<comment type="caution">
    <text evidence="2">The sequence shown here is derived from an EMBL/GenBank/DDBJ whole genome shotgun (WGS) entry which is preliminary data.</text>
</comment>
<name>A0A1F4YDC8_9BACT</name>
<organism evidence="2 3">
    <name type="scientific">Candidatus Amesbacteria bacterium RIFCSPHIGHO2_01_FULL_48_32b</name>
    <dbReference type="NCBI Taxonomy" id="1797253"/>
    <lineage>
        <taxon>Bacteria</taxon>
        <taxon>Candidatus Amesiibacteriota</taxon>
    </lineage>
</organism>
<feature type="transmembrane region" description="Helical" evidence="1">
    <location>
        <begin position="97"/>
        <end position="114"/>
    </location>
</feature>
<keyword evidence="1" id="KW-1133">Transmembrane helix</keyword>
<dbReference type="Proteomes" id="UP000178176">
    <property type="component" value="Unassembled WGS sequence"/>
</dbReference>
<sequence>MVNKGTILLLLIVFYQLISLLPQLSVRYDTLYWESQFSRSQLIYGGKAEVKLSDYDLYSIVGYKYWRGDDPMRLHPEVPPLGKQIIGLSIILFQNPAVINVFLGFSVLVIFYLISRQISLSPFVSSLGVFLISLDPLFRESITTANLDIIQLFFLSLSLLSFLIAHRHASLFALTSIAIGLIMTVKFYLTGLFLLWIYLGYLFFRQDFQLFKKFIYSLPYVLLGYVLPYAPSLIANPDIISFLRFQRWLTSWWAGNARAPWGGIFHILITGRWYTWWEGRGIVPIPQWTLAWPIFSVIGLASIFKYINFRRHPVGVIWLWTAGYLLLLSLTSAFPRYLLLIVPFTIILTLRLVHD</sequence>
<reference evidence="2 3" key="1">
    <citation type="journal article" date="2016" name="Nat. Commun.">
        <title>Thousands of microbial genomes shed light on interconnected biogeochemical processes in an aquifer system.</title>
        <authorList>
            <person name="Anantharaman K."/>
            <person name="Brown C.T."/>
            <person name="Hug L.A."/>
            <person name="Sharon I."/>
            <person name="Castelle C.J."/>
            <person name="Probst A.J."/>
            <person name="Thomas B.C."/>
            <person name="Singh A."/>
            <person name="Wilkins M.J."/>
            <person name="Karaoz U."/>
            <person name="Brodie E.L."/>
            <person name="Williams K.H."/>
            <person name="Hubbard S.S."/>
            <person name="Banfield J.F."/>
        </authorList>
    </citation>
    <scope>NUCLEOTIDE SEQUENCE [LARGE SCALE GENOMIC DNA]</scope>
</reference>
<proteinExistence type="predicted"/>